<reference evidence="1" key="1">
    <citation type="journal article" date="2018" name="PLoS Negl. Trop. Dis.">
        <title>An insight into the salivary gland and fat body transcriptome of Panstrongylus lignarius (Hemiptera: Heteroptera), the main vector of Chagas disease in Peru.</title>
        <authorList>
            <person name="Nevoa J.C."/>
            <person name="Mendes M.T."/>
            <person name="da Silva M.V."/>
            <person name="Soares S.C."/>
            <person name="Oliveira C.J.F."/>
            <person name="Ribeiro J.M.C."/>
        </authorList>
    </citation>
    <scope>NUCLEOTIDE SEQUENCE</scope>
</reference>
<organism evidence="1">
    <name type="scientific">Panstrongylus lignarius</name>
    <dbReference type="NCBI Taxonomy" id="156445"/>
    <lineage>
        <taxon>Eukaryota</taxon>
        <taxon>Metazoa</taxon>
        <taxon>Ecdysozoa</taxon>
        <taxon>Arthropoda</taxon>
        <taxon>Hexapoda</taxon>
        <taxon>Insecta</taxon>
        <taxon>Pterygota</taxon>
        <taxon>Neoptera</taxon>
        <taxon>Paraneoptera</taxon>
        <taxon>Hemiptera</taxon>
        <taxon>Heteroptera</taxon>
        <taxon>Panheteroptera</taxon>
        <taxon>Cimicomorpha</taxon>
        <taxon>Reduviidae</taxon>
        <taxon>Triatominae</taxon>
        <taxon>Panstrongylus</taxon>
    </lineage>
</organism>
<evidence type="ECO:0000313" key="1">
    <source>
        <dbReference type="EMBL" id="JAW16110.1"/>
    </source>
</evidence>
<accession>A0A224Y4L2</accession>
<proteinExistence type="predicted"/>
<protein>
    <submittedName>
        <fullName evidence="1">Putative secreted protein</fullName>
    </submittedName>
</protein>
<dbReference type="AlphaFoldDB" id="A0A224Y4L2"/>
<dbReference type="EMBL" id="GFTR01000316">
    <property type="protein sequence ID" value="JAW16110.1"/>
    <property type="molecule type" value="Transcribed_RNA"/>
</dbReference>
<name>A0A224Y4L2_9HEMI</name>
<sequence length="71" mass="8281">MFSKALSRSHLWGWWLMNWHARFYSLAHPLPRSDACDSLPPGGDTSYEERSTAQKVNMPNTEVKYPLKSIW</sequence>